<protein>
    <submittedName>
        <fullName evidence="7 8">Uncharacterized protein</fullName>
    </submittedName>
</protein>
<dbReference type="HOGENOM" id="CLU_2125821_0_0_1"/>
<dbReference type="RefSeq" id="XP_005834641.1">
    <property type="nucleotide sequence ID" value="XM_005834584.1"/>
</dbReference>
<name>L1JGM9_GUITC</name>
<evidence type="ECO:0000256" key="2">
    <source>
        <dbReference type="ARBA" id="ARBA00007590"/>
    </source>
</evidence>
<dbReference type="Gene3D" id="1.10.10.1740">
    <property type="entry name" value="Transmembrane protein 14-like"/>
    <property type="match status" value="1"/>
</dbReference>
<dbReference type="PANTHER" id="PTHR12668:SF43">
    <property type="entry name" value="TRANSMEMBRANE PROTEIN 14 HOMOLOG"/>
    <property type="match status" value="1"/>
</dbReference>
<evidence type="ECO:0000256" key="1">
    <source>
        <dbReference type="ARBA" id="ARBA00004370"/>
    </source>
</evidence>
<evidence type="ECO:0000313" key="7">
    <source>
        <dbReference type="EMBL" id="EKX47661.1"/>
    </source>
</evidence>
<keyword evidence="3 6" id="KW-0812">Transmembrane</keyword>
<proteinExistence type="inferred from homology"/>
<dbReference type="InterPro" id="IPR005349">
    <property type="entry name" value="TMEM14"/>
</dbReference>
<dbReference type="InterPro" id="IPR044890">
    <property type="entry name" value="TMEM14_sf"/>
</dbReference>
<dbReference type="OrthoDB" id="5620at2759"/>
<dbReference type="GO" id="GO:0070453">
    <property type="term" value="P:regulation of heme biosynthetic process"/>
    <property type="evidence" value="ECO:0007669"/>
    <property type="project" value="TreeGrafter"/>
</dbReference>
<evidence type="ECO:0000256" key="3">
    <source>
        <dbReference type="ARBA" id="ARBA00022692"/>
    </source>
</evidence>
<dbReference type="Pfam" id="PF03647">
    <property type="entry name" value="Tmemb_14"/>
    <property type="match status" value="1"/>
</dbReference>
<keyword evidence="4 6" id="KW-1133">Transmembrane helix</keyword>
<dbReference type="PANTHER" id="PTHR12668">
    <property type="entry name" value="TRANSMEMBRANE PROTEIN 14, 15"/>
    <property type="match status" value="1"/>
</dbReference>
<dbReference type="PaxDb" id="55529-EKX47661"/>
<organism evidence="7">
    <name type="scientific">Guillardia theta (strain CCMP2712)</name>
    <name type="common">Cryptophyte</name>
    <dbReference type="NCBI Taxonomy" id="905079"/>
    <lineage>
        <taxon>Eukaryota</taxon>
        <taxon>Cryptophyceae</taxon>
        <taxon>Pyrenomonadales</taxon>
        <taxon>Geminigeraceae</taxon>
        <taxon>Guillardia</taxon>
    </lineage>
</organism>
<feature type="transmembrane region" description="Helical" evidence="6">
    <location>
        <begin position="56"/>
        <end position="76"/>
    </location>
</feature>
<evidence type="ECO:0000256" key="6">
    <source>
        <dbReference type="SAM" id="Phobius"/>
    </source>
</evidence>
<dbReference type="Proteomes" id="UP000011087">
    <property type="component" value="Unassembled WGS sequence"/>
</dbReference>
<keyword evidence="9" id="KW-1185">Reference proteome</keyword>
<evidence type="ECO:0000256" key="5">
    <source>
        <dbReference type="ARBA" id="ARBA00023136"/>
    </source>
</evidence>
<dbReference type="EnsemblProtists" id="EKX47661">
    <property type="protein sequence ID" value="EKX47661"/>
    <property type="gene ID" value="GUITHDRAFT_152046"/>
</dbReference>
<dbReference type="GO" id="GO:0031966">
    <property type="term" value="C:mitochondrial membrane"/>
    <property type="evidence" value="ECO:0007669"/>
    <property type="project" value="TreeGrafter"/>
</dbReference>
<dbReference type="EMBL" id="JH992989">
    <property type="protein sequence ID" value="EKX47661.1"/>
    <property type="molecule type" value="Genomic_DNA"/>
</dbReference>
<feature type="transmembrane region" description="Helical" evidence="6">
    <location>
        <begin position="82"/>
        <end position="100"/>
    </location>
</feature>
<reference evidence="9" key="2">
    <citation type="submission" date="2012-11" db="EMBL/GenBank/DDBJ databases">
        <authorList>
            <person name="Kuo A."/>
            <person name="Curtis B.A."/>
            <person name="Tanifuji G."/>
            <person name="Burki F."/>
            <person name="Gruber A."/>
            <person name="Irimia M."/>
            <person name="Maruyama S."/>
            <person name="Arias M.C."/>
            <person name="Ball S.G."/>
            <person name="Gile G.H."/>
            <person name="Hirakawa Y."/>
            <person name="Hopkins J.F."/>
            <person name="Rensing S.A."/>
            <person name="Schmutz J."/>
            <person name="Symeonidi A."/>
            <person name="Elias M."/>
            <person name="Eveleigh R.J."/>
            <person name="Herman E.K."/>
            <person name="Klute M.J."/>
            <person name="Nakayama T."/>
            <person name="Obornik M."/>
            <person name="Reyes-Prieto A."/>
            <person name="Armbrust E.V."/>
            <person name="Aves S.J."/>
            <person name="Beiko R.G."/>
            <person name="Coutinho P."/>
            <person name="Dacks J.B."/>
            <person name="Durnford D.G."/>
            <person name="Fast N.M."/>
            <person name="Green B.R."/>
            <person name="Grisdale C."/>
            <person name="Hempe F."/>
            <person name="Henrissat B."/>
            <person name="Hoppner M.P."/>
            <person name="Ishida K.-I."/>
            <person name="Kim E."/>
            <person name="Koreny L."/>
            <person name="Kroth P.G."/>
            <person name="Liu Y."/>
            <person name="Malik S.-B."/>
            <person name="Maier U.G."/>
            <person name="McRose D."/>
            <person name="Mock T."/>
            <person name="Neilson J.A."/>
            <person name="Onodera N.T."/>
            <person name="Poole A.M."/>
            <person name="Pritham E.J."/>
            <person name="Richards T.A."/>
            <person name="Rocap G."/>
            <person name="Roy S.W."/>
            <person name="Sarai C."/>
            <person name="Schaack S."/>
            <person name="Shirato S."/>
            <person name="Slamovits C.H."/>
            <person name="Spencer D.F."/>
            <person name="Suzuki S."/>
            <person name="Worden A.Z."/>
            <person name="Zauner S."/>
            <person name="Barry K."/>
            <person name="Bell C."/>
            <person name="Bharti A.K."/>
            <person name="Crow J.A."/>
            <person name="Grimwood J."/>
            <person name="Kramer R."/>
            <person name="Lindquist E."/>
            <person name="Lucas S."/>
            <person name="Salamov A."/>
            <person name="McFadden G.I."/>
            <person name="Lane C.E."/>
            <person name="Keeling P.J."/>
            <person name="Gray M.W."/>
            <person name="Grigoriev I.V."/>
            <person name="Archibald J.M."/>
        </authorList>
    </citation>
    <scope>NUCLEOTIDE SEQUENCE</scope>
    <source>
        <strain evidence="9">CCMP2712</strain>
    </source>
</reference>
<feature type="transmembrane region" description="Helical" evidence="6">
    <location>
        <begin position="5"/>
        <end position="22"/>
    </location>
</feature>
<dbReference type="GeneID" id="17304213"/>
<keyword evidence="5 6" id="KW-0472">Membrane</keyword>
<evidence type="ECO:0000256" key="4">
    <source>
        <dbReference type="ARBA" id="ARBA00022989"/>
    </source>
</evidence>
<evidence type="ECO:0000313" key="9">
    <source>
        <dbReference type="Proteomes" id="UP000011087"/>
    </source>
</evidence>
<accession>L1JGM9</accession>
<dbReference type="AlphaFoldDB" id="L1JGM9"/>
<reference evidence="7 9" key="1">
    <citation type="journal article" date="2012" name="Nature">
        <title>Algal genomes reveal evolutionary mosaicism and the fate of nucleomorphs.</title>
        <authorList>
            <consortium name="DOE Joint Genome Institute"/>
            <person name="Curtis B.A."/>
            <person name="Tanifuji G."/>
            <person name="Burki F."/>
            <person name="Gruber A."/>
            <person name="Irimia M."/>
            <person name="Maruyama S."/>
            <person name="Arias M.C."/>
            <person name="Ball S.G."/>
            <person name="Gile G.H."/>
            <person name="Hirakawa Y."/>
            <person name="Hopkins J.F."/>
            <person name="Kuo A."/>
            <person name="Rensing S.A."/>
            <person name="Schmutz J."/>
            <person name="Symeonidi A."/>
            <person name="Elias M."/>
            <person name="Eveleigh R.J."/>
            <person name="Herman E.K."/>
            <person name="Klute M.J."/>
            <person name="Nakayama T."/>
            <person name="Obornik M."/>
            <person name="Reyes-Prieto A."/>
            <person name="Armbrust E.V."/>
            <person name="Aves S.J."/>
            <person name="Beiko R.G."/>
            <person name="Coutinho P."/>
            <person name="Dacks J.B."/>
            <person name="Durnford D.G."/>
            <person name="Fast N.M."/>
            <person name="Green B.R."/>
            <person name="Grisdale C.J."/>
            <person name="Hempel F."/>
            <person name="Henrissat B."/>
            <person name="Hoppner M.P."/>
            <person name="Ishida K."/>
            <person name="Kim E."/>
            <person name="Koreny L."/>
            <person name="Kroth P.G."/>
            <person name="Liu Y."/>
            <person name="Malik S.B."/>
            <person name="Maier U.G."/>
            <person name="McRose D."/>
            <person name="Mock T."/>
            <person name="Neilson J.A."/>
            <person name="Onodera N.T."/>
            <person name="Poole A.M."/>
            <person name="Pritham E.J."/>
            <person name="Richards T.A."/>
            <person name="Rocap G."/>
            <person name="Roy S.W."/>
            <person name="Sarai C."/>
            <person name="Schaack S."/>
            <person name="Shirato S."/>
            <person name="Slamovits C.H."/>
            <person name="Spencer D.F."/>
            <person name="Suzuki S."/>
            <person name="Worden A.Z."/>
            <person name="Zauner S."/>
            <person name="Barry K."/>
            <person name="Bell C."/>
            <person name="Bharti A.K."/>
            <person name="Crow J.A."/>
            <person name="Grimwood J."/>
            <person name="Kramer R."/>
            <person name="Lindquist E."/>
            <person name="Lucas S."/>
            <person name="Salamov A."/>
            <person name="McFadden G.I."/>
            <person name="Lane C.E."/>
            <person name="Keeling P.J."/>
            <person name="Gray M.W."/>
            <person name="Grigoriev I.V."/>
            <person name="Archibald J.M."/>
        </authorList>
    </citation>
    <scope>NUCLEOTIDE SEQUENCE</scope>
    <source>
        <strain evidence="7 9">CCMP2712</strain>
    </source>
</reference>
<comment type="similarity">
    <text evidence="2">Belongs to the TMEM14 family.</text>
</comment>
<sequence>MPALTYVYGATIAIGGIFTYQAKGSKGALGWGLLFGTLLCWAALRMKERGPGVRGYPFVIALLVSVIMFGMTAARVHRTGKIWPMGALAALSLIMGMRYASHFTIYGDLYEYEI</sequence>
<feature type="transmembrane region" description="Helical" evidence="6">
    <location>
        <begin position="28"/>
        <end position="44"/>
    </location>
</feature>
<dbReference type="KEGG" id="gtt:GUITHDRAFT_152046"/>
<gene>
    <name evidence="7" type="ORF">GUITHDRAFT_152046</name>
</gene>
<reference evidence="8" key="3">
    <citation type="submission" date="2015-06" db="UniProtKB">
        <authorList>
            <consortium name="EnsemblProtists"/>
        </authorList>
    </citation>
    <scope>IDENTIFICATION</scope>
</reference>
<evidence type="ECO:0000313" key="8">
    <source>
        <dbReference type="EnsemblProtists" id="EKX47661"/>
    </source>
</evidence>
<comment type="subcellular location">
    <subcellularLocation>
        <location evidence="1">Membrane</location>
    </subcellularLocation>
</comment>